<dbReference type="Pfam" id="PF04082">
    <property type="entry name" value="Fungal_trans"/>
    <property type="match status" value="1"/>
</dbReference>
<feature type="region of interest" description="Disordered" evidence="5">
    <location>
        <begin position="666"/>
        <end position="706"/>
    </location>
</feature>
<dbReference type="GO" id="GO:0000981">
    <property type="term" value="F:DNA-binding transcription factor activity, RNA polymerase II-specific"/>
    <property type="evidence" value="ECO:0007669"/>
    <property type="project" value="InterPro"/>
</dbReference>
<keyword evidence="3" id="KW-0804">Transcription</keyword>
<dbReference type="CDD" id="cd12148">
    <property type="entry name" value="fungal_TF_MHR"/>
    <property type="match status" value="1"/>
</dbReference>
<dbReference type="InterPro" id="IPR036864">
    <property type="entry name" value="Zn2-C6_fun-type_DNA-bd_sf"/>
</dbReference>
<dbReference type="VEuPathDB" id="FungiDB:MAN_07753"/>
<evidence type="ECO:0000313" key="8">
    <source>
        <dbReference type="Proteomes" id="UP000031186"/>
    </source>
</evidence>
<reference evidence="7 8" key="1">
    <citation type="journal article" date="2014" name="Proc. Natl. Acad. Sci. U.S.A.">
        <title>Trajectory and genomic determinants of fungal-pathogen speciation and host adaptation.</title>
        <authorList>
            <person name="Hu X."/>
            <person name="Xiao G."/>
            <person name="Zheng P."/>
            <person name="Shang Y."/>
            <person name="Su Y."/>
            <person name="Zhang X."/>
            <person name="Liu X."/>
            <person name="Zhan S."/>
            <person name="St Leger R.J."/>
            <person name="Wang C."/>
        </authorList>
    </citation>
    <scope>NUCLEOTIDE SEQUENCE [LARGE SCALE GENOMIC DNA]</scope>
    <source>
        <strain evidence="7 8">ARSEF 549</strain>
    </source>
</reference>
<dbReference type="EMBL" id="AZNF01000010">
    <property type="protein sequence ID" value="KID63552.1"/>
    <property type="molecule type" value="Genomic_DNA"/>
</dbReference>
<evidence type="ECO:0000259" key="6">
    <source>
        <dbReference type="PROSITE" id="PS00463"/>
    </source>
</evidence>
<evidence type="ECO:0000313" key="7">
    <source>
        <dbReference type="EMBL" id="KID63552.1"/>
    </source>
</evidence>
<dbReference type="InterPro" id="IPR007219">
    <property type="entry name" value="XnlR_reg_dom"/>
</dbReference>
<feature type="non-terminal residue" evidence="7">
    <location>
        <position position="1"/>
    </location>
</feature>
<dbReference type="GO" id="GO:0003677">
    <property type="term" value="F:DNA binding"/>
    <property type="evidence" value="ECO:0007669"/>
    <property type="project" value="InterPro"/>
</dbReference>
<dbReference type="PANTHER" id="PTHR47840:SF1">
    <property type="entry name" value="ZN(II)2CYS6 TRANSCRIPTION FACTOR (EUROFUNG)"/>
    <property type="match status" value="1"/>
</dbReference>
<dbReference type="Gene3D" id="4.10.240.10">
    <property type="entry name" value="Zn(2)-C6 fungal-type DNA-binding domain"/>
    <property type="match status" value="1"/>
</dbReference>
<dbReference type="Pfam" id="PF00172">
    <property type="entry name" value="Zn_clus"/>
    <property type="match status" value="1"/>
</dbReference>
<gene>
    <name evidence="7" type="ORF">MAN_07753</name>
</gene>
<evidence type="ECO:0000256" key="4">
    <source>
        <dbReference type="ARBA" id="ARBA00023242"/>
    </source>
</evidence>
<feature type="region of interest" description="Disordered" evidence="5">
    <location>
        <begin position="1"/>
        <end position="21"/>
    </location>
</feature>
<dbReference type="GO" id="GO:0008270">
    <property type="term" value="F:zinc ion binding"/>
    <property type="evidence" value="ECO:0007669"/>
    <property type="project" value="InterPro"/>
</dbReference>
<proteinExistence type="predicted"/>
<dbReference type="HOGENOM" id="CLU_004804_0_2_1"/>
<dbReference type="AlphaFoldDB" id="A0A0B4F745"/>
<dbReference type="SMART" id="SM00066">
    <property type="entry name" value="GAL4"/>
    <property type="match status" value="1"/>
</dbReference>
<evidence type="ECO:0000256" key="1">
    <source>
        <dbReference type="ARBA" id="ARBA00022723"/>
    </source>
</evidence>
<name>A0A0B4F745_METAF</name>
<evidence type="ECO:0000256" key="2">
    <source>
        <dbReference type="ARBA" id="ARBA00023015"/>
    </source>
</evidence>
<sequence length="788" mass="86693">MDVINVRPPSRAPEADRPRKRQLRKGTRSCWECKRRKVRCIPCSEEGEACLGCKRWGAHCVSQDGPVPDEFPRPADKHAEMAERMERVEGLLGRLVQNVPVLRRSSAAAHSSLDMAGSTACSSLQVTPPVRLASRASCGHRGIRATRSSEPAFQTTDCHPPTPVHDASYTPKLGQISALLYAALPSAQDCRIVCQHRKGFAVFLHQMLIRPYSELTREDYEPAANLATLPAPSAHPVLLARHMLMLAASLQHVHSDFQDPACGLSESPSTMMERLFNTASSLVTANDHLMLSVEGIECLLLEGSFEANSGNLRRAWLTFRRAVAFSQLIGLNANAQTPTTLDPATKAMPQFIWFRIISMDRYLCLMLGLPQGSPDDSFASESALASDTPMGRLERMHCVIASRILDRNQRGLTTSHDLTTTREIDLDIQRLAQSMPPRWWLPPNLANLAGCECRDVFSETLRLINQLLHYGLLNQLHLPYMLRASLDPKYVYNRVTSVTSSREMLTRFIALRSSNLLALCCQSIDFFTLTAAMTLILAHINANQHAGQSFIAHQRCSDLAMVEQVIDIMQRVTELNTDPLPHKAAHLLAQLLAVEGHAAEGCTYSTQSVDAAESVSPSRLGLTEGSLGTEAPHACFSNDSSVLYIHIPHFGTIKIAREGRISREPAISGWPQISTDRDDERQPQRSSPITEAPSNSNSARILGSADGSALDPLVHNTVAMAPNTTDPQPTQRHQFHSSFTGTAHTIMQEQHAGQSNMALDTNNWVLQGVNVFFDSLLQGADGGDADIR</sequence>
<dbReference type="GO" id="GO:0006351">
    <property type="term" value="P:DNA-templated transcription"/>
    <property type="evidence" value="ECO:0007669"/>
    <property type="project" value="InterPro"/>
</dbReference>
<dbReference type="PROSITE" id="PS00463">
    <property type="entry name" value="ZN2_CY6_FUNGAL_1"/>
    <property type="match status" value="1"/>
</dbReference>
<keyword evidence="1" id="KW-0479">Metal-binding</keyword>
<feature type="compositionally biased region" description="Polar residues" evidence="5">
    <location>
        <begin position="684"/>
        <end position="699"/>
    </location>
</feature>
<organism evidence="7 8">
    <name type="scientific">Metarhizium anisopliae (strain ARSEF 549)</name>
    <dbReference type="NCBI Taxonomy" id="3151832"/>
    <lineage>
        <taxon>Eukaryota</taxon>
        <taxon>Fungi</taxon>
        <taxon>Dikarya</taxon>
        <taxon>Ascomycota</taxon>
        <taxon>Pezizomycotina</taxon>
        <taxon>Sordariomycetes</taxon>
        <taxon>Hypocreomycetidae</taxon>
        <taxon>Hypocreales</taxon>
        <taxon>Clavicipitaceae</taxon>
        <taxon>Metarhizium</taxon>
    </lineage>
</organism>
<keyword evidence="2" id="KW-0805">Transcription regulation</keyword>
<feature type="domain" description="Zn(2)-C6 fungal-type" evidence="6">
    <location>
        <begin position="29"/>
        <end position="60"/>
    </location>
</feature>
<dbReference type="Proteomes" id="UP000031186">
    <property type="component" value="Unassembled WGS sequence"/>
</dbReference>
<protein>
    <submittedName>
        <fullName evidence="7">C6 zinc finger domain-containing protein</fullName>
    </submittedName>
</protein>
<dbReference type="PANTHER" id="PTHR47840">
    <property type="entry name" value="ZN(II)2CYS6 TRANSCRIPTION FACTOR (EUROFUNG)-RELATED"/>
    <property type="match status" value="1"/>
</dbReference>
<dbReference type="OrthoDB" id="5392779at2759"/>
<dbReference type="CDD" id="cd00067">
    <property type="entry name" value="GAL4"/>
    <property type="match status" value="1"/>
</dbReference>
<keyword evidence="4" id="KW-0539">Nucleus</keyword>
<accession>A0A0B4F745</accession>
<dbReference type="InterPro" id="IPR001138">
    <property type="entry name" value="Zn2Cys6_DnaBD"/>
</dbReference>
<evidence type="ECO:0000256" key="5">
    <source>
        <dbReference type="SAM" id="MobiDB-lite"/>
    </source>
</evidence>
<keyword evidence="8" id="KW-1185">Reference proteome</keyword>
<evidence type="ECO:0000256" key="3">
    <source>
        <dbReference type="ARBA" id="ARBA00023163"/>
    </source>
</evidence>
<comment type="caution">
    <text evidence="7">The sequence shown here is derived from an EMBL/GenBank/DDBJ whole genome shotgun (WGS) entry which is preliminary data.</text>
</comment>
<dbReference type="SUPFAM" id="SSF57701">
    <property type="entry name" value="Zn2/Cys6 DNA-binding domain"/>
    <property type="match status" value="1"/>
</dbReference>